<dbReference type="EMBL" id="UINC01113731">
    <property type="protein sequence ID" value="SVC83530.1"/>
    <property type="molecule type" value="Genomic_DNA"/>
</dbReference>
<organism evidence="2">
    <name type="scientific">marine metagenome</name>
    <dbReference type="NCBI Taxonomy" id="408172"/>
    <lineage>
        <taxon>unclassified sequences</taxon>
        <taxon>metagenomes</taxon>
        <taxon>ecological metagenomes</taxon>
    </lineage>
</organism>
<accession>A0A382QEZ5</accession>
<proteinExistence type="predicted"/>
<protein>
    <submittedName>
        <fullName evidence="2">Uncharacterized protein</fullName>
    </submittedName>
</protein>
<evidence type="ECO:0000313" key="2">
    <source>
        <dbReference type="EMBL" id="SVC83530.1"/>
    </source>
</evidence>
<gene>
    <name evidence="2" type="ORF">METZ01_LOCUS336384</name>
</gene>
<feature type="non-terminal residue" evidence="2">
    <location>
        <position position="43"/>
    </location>
</feature>
<reference evidence="2" key="1">
    <citation type="submission" date="2018-05" db="EMBL/GenBank/DDBJ databases">
        <authorList>
            <person name="Lanie J.A."/>
            <person name="Ng W.-L."/>
            <person name="Kazmierczak K.M."/>
            <person name="Andrzejewski T.M."/>
            <person name="Davidsen T.M."/>
            <person name="Wayne K.J."/>
            <person name="Tettelin H."/>
            <person name="Glass J.I."/>
            <person name="Rusch D."/>
            <person name="Podicherti R."/>
            <person name="Tsui H.-C.T."/>
            <person name="Winkler M.E."/>
        </authorList>
    </citation>
    <scope>NUCLEOTIDE SEQUENCE</scope>
</reference>
<evidence type="ECO:0000256" key="1">
    <source>
        <dbReference type="SAM" id="Phobius"/>
    </source>
</evidence>
<keyword evidence="1" id="KW-1133">Transmembrane helix</keyword>
<keyword evidence="1" id="KW-0812">Transmembrane</keyword>
<sequence length="43" mass="4921">MNFKLNKILPQLVTLLVVLLVFGFFTFNAQINMDNRGIEFGFG</sequence>
<name>A0A382QEZ5_9ZZZZ</name>
<feature type="transmembrane region" description="Helical" evidence="1">
    <location>
        <begin position="12"/>
        <end position="31"/>
    </location>
</feature>
<dbReference type="AlphaFoldDB" id="A0A382QEZ5"/>
<keyword evidence="1" id="KW-0472">Membrane</keyword>